<reference evidence="1 2" key="1">
    <citation type="submission" date="2022-10" db="EMBL/GenBank/DDBJ databases">
        <title>Janthinobacterium sp. hw3 Genome sequencing.</title>
        <authorList>
            <person name="Park S."/>
        </authorList>
    </citation>
    <scope>NUCLEOTIDE SEQUENCE [LARGE SCALE GENOMIC DNA]</scope>
    <source>
        <strain evidence="2">hw3</strain>
    </source>
</reference>
<proteinExistence type="predicted"/>
<evidence type="ECO:0000313" key="1">
    <source>
        <dbReference type="EMBL" id="MDC8756000.1"/>
    </source>
</evidence>
<dbReference type="Proteomes" id="UP001221208">
    <property type="component" value="Unassembled WGS sequence"/>
</dbReference>
<evidence type="ECO:0000313" key="2">
    <source>
        <dbReference type="Proteomes" id="UP001221208"/>
    </source>
</evidence>
<dbReference type="PANTHER" id="PTHR35586:SF1">
    <property type="entry name" value="SLL1691 PROTEIN"/>
    <property type="match status" value="1"/>
</dbReference>
<protein>
    <submittedName>
        <fullName evidence="1">Transposase</fullName>
    </submittedName>
</protein>
<organism evidence="1 2">
    <name type="scientific">Janthinobacterium fluminis</name>
    <dbReference type="NCBI Taxonomy" id="2987524"/>
    <lineage>
        <taxon>Bacteria</taxon>
        <taxon>Pseudomonadati</taxon>
        <taxon>Pseudomonadota</taxon>
        <taxon>Betaproteobacteria</taxon>
        <taxon>Burkholderiales</taxon>
        <taxon>Oxalobacteraceae</taxon>
        <taxon>Janthinobacterium</taxon>
    </lineage>
</organism>
<accession>A0ABT5JUA8</accession>
<name>A0ABT5JUA8_9BURK</name>
<dbReference type="EMBL" id="JAQQXR010000001">
    <property type="protein sequence ID" value="MDC8756000.1"/>
    <property type="molecule type" value="Genomic_DNA"/>
</dbReference>
<dbReference type="PANTHER" id="PTHR35586">
    <property type="entry name" value="SLL1691 PROTEIN"/>
    <property type="match status" value="1"/>
</dbReference>
<comment type="caution">
    <text evidence="1">The sequence shown here is derived from an EMBL/GenBank/DDBJ whole genome shotgun (WGS) entry which is preliminary data.</text>
</comment>
<dbReference type="RefSeq" id="WP_273668630.1">
    <property type="nucleotide sequence ID" value="NZ_JAQQXR010000001.1"/>
</dbReference>
<keyword evidence="2" id="KW-1185">Reference proteome</keyword>
<sequence length="316" mass="36572">MVRAKDDYDTPWKDAVTRYFPAFMAFYFPLAYEQIDWSRGHVFLDKELAQVARDAALGKRLADKLVQLSLRGGGEQWLLLHLEVQGRRERRFAERMFTYNYRIFDLYRRPVASLALLTDDSADWKPHAFGYNCFGCRMGIDFPIVKLRDFAGRPEALLADANPFALLTAAYLAARDTKGKAERRAEEKWRLLTLLLERNWDRQAIMDLLMVIDWMMWLPKPLERALWQRIGEQERSQKMPYISSIERIGLERGRKEGRLEGQVLMLSQLLAERFGALPAPVQQRLAHATAAELKAWSKAFVRAQTLDEVFMPAAAG</sequence>
<gene>
    <name evidence="1" type="ORF">OIK44_00185</name>
</gene>